<dbReference type="SUPFAM" id="SSF56112">
    <property type="entry name" value="Protein kinase-like (PK-like)"/>
    <property type="match status" value="1"/>
</dbReference>
<dbReference type="GO" id="GO:0004674">
    <property type="term" value="F:protein serine/threonine kinase activity"/>
    <property type="evidence" value="ECO:0007669"/>
    <property type="project" value="TreeGrafter"/>
</dbReference>
<accession>A0A443N7T4</accession>
<dbReference type="PROSITE" id="PS50011">
    <property type="entry name" value="PROTEIN_KINASE_DOM"/>
    <property type="match status" value="1"/>
</dbReference>
<keyword evidence="1" id="KW-0547">Nucleotide-binding</keyword>
<dbReference type="InterPro" id="IPR011009">
    <property type="entry name" value="Kinase-like_dom_sf"/>
</dbReference>
<dbReference type="PROSITE" id="PS00108">
    <property type="entry name" value="PROTEIN_KINASE_ST"/>
    <property type="match status" value="1"/>
</dbReference>
<dbReference type="FunFam" id="1.10.510.10:FF:000084">
    <property type="entry name" value="Wall-associated receptor kinase 2"/>
    <property type="match status" value="1"/>
</dbReference>
<dbReference type="InterPro" id="IPR045274">
    <property type="entry name" value="WAK-like"/>
</dbReference>
<dbReference type="GO" id="GO:0005524">
    <property type="term" value="F:ATP binding"/>
    <property type="evidence" value="ECO:0007669"/>
    <property type="project" value="UniProtKB-KW"/>
</dbReference>
<dbReference type="GO" id="GO:0005886">
    <property type="term" value="C:plasma membrane"/>
    <property type="evidence" value="ECO:0007669"/>
    <property type="project" value="TreeGrafter"/>
</dbReference>
<gene>
    <name evidence="4" type="ORF">CKAN_00291200</name>
</gene>
<dbReference type="InterPro" id="IPR000719">
    <property type="entry name" value="Prot_kinase_dom"/>
</dbReference>
<dbReference type="Gene3D" id="1.10.510.10">
    <property type="entry name" value="Transferase(Phosphotransferase) domain 1"/>
    <property type="match status" value="1"/>
</dbReference>
<keyword evidence="4" id="KW-0808">Transferase</keyword>
<evidence type="ECO:0000313" key="5">
    <source>
        <dbReference type="Proteomes" id="UP000283530"/>
    </source>
</evidence>
<feature type="domain" description="Protein kinase" evidence="3">
    <location>
        <begin position="1"/>
        <end position="161"/>
    </location>
</feature>
<dbReference type="GO" id="GO:0007166">
    <property type="term" value="P:cell surface receptor signaling pathway"/>
    <property type="evidence" value="ECO:0007669"/>
    <property type="project" value="InterPro"/>
</dbReference>
<dbReference type="Proteomes" id="UP000283530">
    <property type="component" value="Unassembled WGS sequence"/>
</dbReference>
<keyword evidence="4" id="KW-0675">Receptor</keyword>
<dbReference type="InterPro" id="IPR008271">
    <property type="entry name" value="Ser/Thr_kinase_AS"/>
</dbReference>
<name>A0A443N7T4_9MAGN</name>
<evidence type="ECO:0000256" key="2">
    <source>
        <dbReference type="ARBA" id="ARBA00022840"/>
    </source>
</evidence>
<dbReference type="PANTHER" id="PTHR27005:SF283">
    <property type="entry name" value="OS02G0633066 PROTEIN"/>
    <property type="match status" value="1"/>
</dbReference>
<sequence length="161" mass="18210">MLVYEFISNGTLYQHIHKAKHLPSTSLEKRLRIAAETAEALAYLHSNASTPIVHTDVKSLNILLDNNLTAKVSNFGVSRLVPIDKTHITTMVQGTWGYLDPKCFSTSKLTDKSDVYSFGVVLVELLTGEKPVCLDRIEEERNLAIYFVHAMKENRLFEMLE</sequence>
<keyword evidence="5" id="KW-1185">Reference proteome</keyword>
<dbReference type="AlphaFoldDB" id="A0A443N7T4"/>
<dbReference type="PANTHER" id="PTHR27005">
    <property type="entry name" value="WALL-ASSOCIATED RECEPTOR KINASE-LIKE 21"/>
    <property type="match status" value="1"/>
</dbReference>
<evidence type="ECO:0000256" key="1">
    <source>
        <dbReference type="ARBA" id="ARBA00022741"/>
    </source>
</evidence>
<evidence type="ECO:0000259" key="3">
    <source>
        <dbReference type="PROSITE" id="PS50011"/>
    </source>
</evidence>
<comment type="caution">
    <text evidence="4">The sequence shown here is derived from an EMBL/GenBank/DDBJ whole genome shotgun (WGS) entry which is preliminary data.</text>
</comment>
<keyword evidence="4" id="KW-0418">Kinase</keyword>
<dbReference type="SMART" id="SM00220">
    <property type="entry name" value="S_TKc"/>
    <property type="match status" value="1"/>
</dbReference>
<dbReference type="OrthoDB" id="4062651at2759"/>
<organism evidence="4 5">
    <name type="scientific">Cinnamomum micranthum f. kanehirae</name>
    <dbReference type="NCBI Taxonomy" id="337451"/>
    <lineage>
        <taxon>Eukaryota</taxon>
        <taxon>Viridiplantae</taxon>
        <taxon>Streptophyta</taxon>
        <taxon>Embryophyta</taxon>
        <taxon>Tracheophyta</taxon>
        <taxon>Spermatophyta</taxon>
        <taxon>Magnoliopsida</taxon>
        <taxon>Magnoliidae</taxon>
        <taxon>Laurales</taxon>
        <taxon>Lauraceae</taxon>
        <taxon>Cinnamomum</taxon>
    </lineage>
</organism>
<dbReference type="EMBL" id="QPKB01000001">
    <property type="protein sequence ID" value="RWR74577.1"/>
    <property type="molecule type" value="Genomic_DNA"/>
</dbReference>
<reference evidence="4 5" key="1">
    <citation type="journal article" date="2019" name="Nat. Plants">
        <title>Stout camphor tree genome fills gaps in understanding of flowering plant genome evolution.</title>
        <authorList>
            <person name="Chaw S.M."/>
            <person name="Liu Y.C."/>
            <person name="Wu Y.W."/>
            <person name="Wang H.Y."/>
            <person name="Lin C.I."/>
            <person name="Wu C.S."/>
            <person name="Ke H.M."/>
            <person name="Chang L.Y."/>
            <person name="Hsu C.Y."/>
            <person name="Yang H.T."/>
            <person name="Sudianto E."/>
            <person name="Hsu M.H."/>
            <person name="Wu K.P."/>
            <person name="Wang L.N."/>
            <person name="Leebens-Mack J.H."/>
            <person name="Tsai I.J."/>
        </authorList>
    </citation>
    <scope>NUCLEOTIDE SEQUENCE [LARGE SCALE GENOMIC DNA]</scope>
    <source>
        <strain evidence="5">cv. Chaw 1501</strain>
        <tissue evidence="4">Young leaves</tissue>
    </source>
</reference>
<dbReference type="Pfam" id="PF00069">
    <property type="entry name" value="Pkinase"/>
    <property type="match status" value="1"/>
</dbReference>
<proteinExistence type="predicted"/>
<protein>
    <submittedName>
        <fullName evidence="4">Putative wall-associated receptor kinase-like protein 16</fullName>
    </submittedName>
</protein>
<evidence type="ECO:0000313" key="4">
    <source>
        <dbReference type="EMBL" id="RWR74577.1"/>
    </source>
</evidence>
<keyword evidence="2" id="KW-0067">ATP-binding</keyword>